<dbReference type="PROSITE" id="PS50075">
    <property type="entry name" value="CARRIER"/>
    <property type="match status" value="1"/>
</dbReference>
<dbReference type="InterPro" id="IPR006162">
    <property type="entry name" value="Ppantetheine_attach_site"/>
</dbReference>
<dbReference type="Gene3D" id="1.10.1200.10">
    <property type="entry name" value="ACP-like"/>
    <property type="match status" value="1"/>
</dbReference>
<organism evidence="7 8">
    <name type="scientific">Vallitalea pronyensis</name>
    <dbReference type="NCBI Taxonomy" id="1348613"/>
    <lineage>
        <taxon>Bacteria</taxon>
        <taxon>Bacillati</taxon>
        <taxon>Bacillota</taxon>
        <taxon>Clostridia</taxon>
        <taxon>Lachnospirales</taxon>
        <taxon>Vallitaleaceae</taxon>
        <taxon>Vallitalea</taxon>
    </lineage>
</organism>
<name>A0A8J8MHP7_9FIRM</name>
<evidence type="ECO:0000256" key="3">
    <source>
        <dbReference type="ARBA" id="ARBA00022553"/>
    </source>
</evidence>
<reference evidence="7" key="1">
    <citation type="submission" date="2020-07" db="EMBL/GenBank/DDBJ databases">
        <title>Vallitalea pronyensis genome.</title>
        <authorList>
            <person name="Postec A."/>
        </authorList>
    </citation>
    <scope>NUCLEOTIDE SEQUENCE</scope>
    <source>
        <strain evidence="7">FatNI3</strain>
    </source>
</reference>
<dbReference type="Pfam" id="PF22621">
    <property type="entry name" value="CurL-like_PKS_C"/>
    <property type="match status" value="1"/>
</dbReference>
<dbReference type="PANTHER" id="PTHR43775">
    <property type="entry name" value="FATTY ACID SYNTHASE"/>
    <property type="match status" value="1"/>
</dbReference>
<dbReference type="RefSeq" id="WP_212697315.1">
    <property type="nucleotide sequence ID" value="NZ_CP058649.1"/>
</dbReference>
<dbReference type="InterPro" id="IPR020841">
    <property type="entry name" value="PKS_Beta-ketoAc_synthase_dom"/>
</dbReference>
<dbReference type="InterPro" id="IPR050091">
    <property type="entry name" value="PKS_NRPS_Biosynth_Enz"/>
</dbReference>
<dbReference type="KEGG" id="vpy:HZI73_05825"/>
<evidence type="ECO:0008006" key="9">
    <source>
        <dbReference type="Google" id="ProtNLM"/>
    </source>
</evidence>
<dbReference type="Pfam" id="PF00109">
    <property type="entry name" value="ketoacyl-synt"/>
    <property type="match status" value="1"/>
</dbReference>
<dbReference type="Proteomes" id="UP000683246">
    <property type="component" value="Chromosome"/>
</dbReference>
<dbReference type="InterPro" id="IPR014031">
    <property type="entry name" value="Ketoacyl_synth_C"/>
</dbReference>
<dbReference type="CDD" id="cd00833">
    <property type="entry name" value="PKS"/>
    <property type="match status" value="1"/>
</dbReference>
<keyword evidence="8" id="KW-1185">Reference proteome</keyword>
<dbReference type="InterPro" id="IPR016039">
    <property type="entry name" value="Thiolase-like"/>
</dbReference>
<keyword evidence="3" id="KW-0597">Phosphoprotein</keyword>
<accession>A0A8J8MHP7</accession>
<protein>
    <recommendedName>
        <fullName evidence="9">Polyketide synthase</fullName>
    </recommendedName>
</protein>
<gene>
    <name evidence="7" type="ORF">HZI73_05825</name>
</gene>
<evidence type="ECO:0000313" key="7">
    <source>
        <dbReference type="EMBL" id="QUI21845.1"/>
    </source>
</evidence>
<evidence type="ECO:0000256" key="2">
    <source>
        <dbReference type="ARBA" id="ARBA00022450"/>
    </source>
</evidence>
<dbReference type="InterPro" id="IPR001242">
    <property type="entry name" value="Condensation_dom"/>
</dbReference>
<evidence type="ECO:0000256" key="1">
    <source>
        <dbReference type="ARBA" id="ARBA00001957"/>
    </source>
</evidence>
<dbReference type="GO" id="GO:0005886">
    <property type="term" value="C:plasma membrane"/>
    <property type="evidence" value="ECO:0007669"/>
    <property type="project" value="TreeGrafter"/>
</dbReference>
<dbReference type="SUPFAM" id="SSF47336">
    <property type="entry name" value="ACP-like"/>
    <property type="match status" value="1"/>
</dbReference>
<keyword evidence="2" id="KW-0596">Phosphopantetheine</keyword>
<dbReference type="EMBL" id="CP058649">
    <property type="protein sequence ID" value="QUI21845.1"/>
    <property type="molecule type" value="Genomic_DNA"/>
</dbReference>
<dbReference type="Pfam" id="PF02801">
    <property type="entry name" value="Ketoacyl-synt_C"/>
    <property type="match status" value="1"/>
</dbReference>
<evidence type="ECO:0000313" key="8">
    <source>
        <dbReference type="Proteomes" id="UP000683246"/>
    </source>
</evidence>
<dbReference type="PROSITE" id="PS52004">
    <property type="entry name" value="KS3_2"/>
    <property type="match status" value="1"/>
</dbReference>
<dbReference type="PANTHER" id="PTHR43775:SF37">
    <property type="entry name" value="SI:DKEY-61P9.11"/>
    <property type="match status" value="1"/>
</dbReference>
<dbReference type="SMART" id="SM00825">
    <property type="entry name" value="PKS_KS"/>
    <property type="match status" value="1"/>
</dbReference>
<evidence type="ECO:0000256" key="4">
    <source>
        <dbReference type="ARBA" id="ARBA00022679"/>
    </source>
</evidence>
<dbReference type="Gene3D" id="3.40.47.10">
    <property type="match status" value="1"/>
</dbReference>
<dbReference type="Pfam" id="PF00668">
    <property type="entry name" value="Condensation"/>
    <property type="match status" value="1"/>
</dbReference>
<evidence type="ECO:0000259" key="6">
    <source>
        <dbReference type="PROSITE" id="PS52004"/>
    </source>
</evidence>
<proteinExistence type="predicted"/>
<feature type="domain" description="Carrier" evidence="5">
    <location>
        <begin position="603"/>
        <end position="678"/>
    </location>
</feature>
<dbReference type="GO" id="GO:0005737">
    <property type="term" value="C:cytoplasm"/>
    <property type="evidence" value="ECO:0007669"/>
    <property type="project" value="TreeGrafter"/>
</dbReference>
<sequence length="1127" mass="128933">MDIAVIGIALRLSDIEKVDDFWKGLKKGRDFIKAIPNNRKKDVEEYLQYVDGNIEKLNWENGTYLEHIDYFDNEFFDMPPKDAQYMDPNQRLFLETAWHVIEDAGYSMKAIRGTHTGVFVGYVSESDYRHMIMAMNPSFASIAVPGNCPPLIGGRISHILDLTGPNMLINTVCSSSLVAIHQACESIKNEECHMAIAGGIQLHVLPYRKIKVGVESSNGKTMSFDDDADGTGTGEGVGAVLLKPLHKAIEDKDNIYAVIKGSGINHDGHAIGISAPNPIAQEKLLIDTWHKAGVSPKEITYIEAHGTGTTLGDPIEIASINNAFSQSTRHKQFCGIGSVKSNVGHLDGAAGIMGFIKAVLCLHHKMLVPSIHFNRPNGHIDFCNSSVYVIDRLGEWKKDKGKRLCGVSAFGFSGTNCHVVLEEAPRRLEGCREGEEPFVFTVSAKTESALAQLIKRYILFLNENKQLHFVDVCYTSNLGRNHFKYRFATMASNVEQLIQKLQEYDTLGRTFYKQNGKPHVNAQKSHRIDLDNKLDAMSKYLKGEHIDWSQFYTKIECNKVSMVLYPFKKVRHWLTIPGVNKEVVCDSDNNIRGQQQQQSSIKDAKMVLKDALIEIIKKVLGFEEVDTNCSLLELGGDSIHAMNIADELKKKYNFNMDPIQLINATSLHQLFTSETLCRESESIPLKNKSNKEQYIPLTIQQERIYFSSKIHMNDTQYNMPYATVIKGLLDIDRLQNTLIKIVKRHEALRASFHLVDNKPMQTIHSDRVVHLETADSMGKSIDTLIQEFVKPFQLSKDPLIRFKLINMEKHQYLFLIDIHHIICDGISTNIIIHEFSTLYKNEKLPKLDMDYSTYVKKLTHESEQEIMEKYWMHIYREKCSKTVIPYDFPFDANKKSDSMDTFSKKMDDGLFKKVKSFSKENSISMFELLFSCFNMLIFTYTWRSDMVIGLNVSGRKDVESYPIVGLISNVVPFRNYILSDETLLDILVHTKNKIREVYPYQNYPIEVLAEKTGIYLGAMMRLMFNMIHVERPDRTLDDLEFEPYYIKNRTINNDITWDIFNHHIGLLMVVNYKSNLYRKQTIHHLVQDYMDLIRIIINDGSIRISQLKENSILKQSKIDIPQTKLNL</sequence>
<dbReference type="InterPro" id="IPR009081">
    <property type="entry name" value="PP-bd_ACP"/>
</dbReference>
<dbReference type="InterPro" id="IPR014030">
    <property type="entry name" value="Ketoacyl_synth_N"/>
</dbReference>
<dbReference type="SUPFAM" id="SSF52777">
    <property type="entry name" value="CoA-dependent acyltransferases"/>
    <property type="match status" value="2"/>
</dbReference>
<dbReference type="Gene3D" id="1.10.1240.100">
    <property type="match status" value="1"/>
</dbReference>
<dbReference type="InterPro" id="IPR036736">
    <property type="entry name" value="ACP-like_sf"/>
</dbReference>
<dbReference type="GO" id="GO:0071770">
    <property type="term" value="P:DIM/DIP cell wall layer assembly"/>
    <property type="evidence" value="ECO:0007669"/>
    <property type="project" value="TreeGrafter"/>
</dbReference>
<dbReference type="GO" id="GO:0004312">
    <property type="term" value="F:fatty acid synthase activity"/>
    <property type="evidence" value="ECO:0007669"/>
    <property type="project" value="TreeGrafter"/>
</dbReference>
<dbReference type="AlphaFoldDB" id="A0A8J8MHP7"/>
<feature type="domain" description="Ketosynthase family 3 (KS3)" evidence="6">
    <location>
        <begin position="1"/>
        <end position="423"/>
    </location>
</feature>
<dbReference type="InterPro" id="IPR023213">
    <property type="entry name" value="CAT-like_dom_sf"/>
</dbReference>
<evidence type="ECO:0000259" key="5">
    <source>
        <dbReference type="PROSITE" id="PS50075"/>
    </source>
</evidence>
<dbReference type="GO" id="GO:0006633">
    <property type="term" value="P:fatty acid biosynthetic process"/>
    <property type="evidence" value="ECO:0007669"/>
    <property type="project" value="TreeGrafter"/>
</dbReference>
<dbReference type="PROSITE" id="PS00012">
    <property type="entry name" value="PHOSPHOPANTETHEINE"/>
    <property type="match status" value="1"/>
</dbReference>
<dbReference type="Gene3D" id="3.30.559.30">
    <property type="entry name" value="Nonribosomal peptide synthetase, condensation domain"/>
    <property type="match status" value="1"/>
</dbReference>
<dbReference type="SUPFAM" id="SSF53901">
    <property type="entry name" value="Thiolase-like"/>
    <property type="match status" value="1"/>
</dbReference>
<keyword evidence="4" id="KW-0808">Transferase</keyword>
<dbReference type="Gene3D" id="3.30.559.10">
    <property type="entry name" value="Chloramphenicol acetyltransferase-like domain"/>
    <property type="match status" value="1"/>
</dbReference>
<dbReference type="Pfam" id="PF00550">
    <property type="entry name" value="PP-binding"/>
    <property type="match status" value="1"/>
</dbReference>
<comment type="cofactor">
    <cofactor evidence="1">
        <name>pantetheine 4'-phosphate</name>
        <dbReference type="ChEBI" id="CHEBI:47942"/>
    </cofactor>
</comment>